<feature type="domain" description="RZ-type" evidence="7">
    <location>
        <begin position="84"/>
        <end position="158"/>
    </location>
</feature>
<protein>
    <submittedName>
        <fullName evidence="9">E3 ubiquitin-protein ligase RNF213-like</fullName>
    </submittedName>
</protein>
<keyword evidence="5" id="KW-0862">Zinc</keyword>
<evidence type="ECO:0000256" key="1">
    <source>
        <dbReference type="ARBA" id="ARBA00004496"/>
    </source>
</evidence>
<feature type="non-terminal residue" evidence="9">
    <location>
        <position position="478"/>
    </location>
</feature>
<evidence type="ECO:0000256" key="6">
    <source>
        <dbReference type="ARBA" id="ARBA00022859"/>
    </source>
</evidence>
<keyword evidence="8" id="KW-1185">Reference proteome</keyword>
<dbReference type="PANTHER" id="PTHR22605:SF16">
    <property type="entry name" value="E3 UBIQUITIN-PROTEIN LIGASE RNF213"/>
    <property type="match status" value="1"/>
</dbReference>
<comment type="subcellular location">
    <subcellularLocation>
        <location evidence="1">Cytoplasm</location>
    </subcellularLocation>
</comment>
<evidence type="ECO:0000313" key="8">
    <source>
        <dbReference type="Proteomes" id="UP000694915"/>
    </source>
</evidence>
<dbReference type="PROSITE" id="PS51981">
    <property type="entry name" value="ZF_RZ"/>
    <property type="match status" value="1"/>
</dbReference>
<sequence>MKEFIEESKILSAPDIGCFAKSLVDNALPLLRTSSAHSSLEGTVTEMAVHAAIIFLCGQNRVLAPLRNLAFEPANMANAFLPTMPEDLLVQARKWTGLEGVHWYNCPNGHPCSVGECGKPMEQSFWISSRGHFLYQFKQGPGVVGQPEGSINEDRTQTGHVLGDPQLSGEAVACDRGLSPVVFILTRLLTHLAMLVGATQNPQALIRIIKPQVQDPQGFLQQHIQRNLEHLNKMLGRSADETTRVVHLILRCLLQERHPTFGQGVLNFNAELSTKAFRNNWEKHLEALILPELEVSWDGEIKLPKDYCSSDLDLDVEFEVILPRRRGLGLCATALVSYLISLHNQMVNTVQKFSTENSSYSVDTSEVTDLHVIHYDVERDLIPLIVSNCQYQVQQGGETSQEFDLEKIQRQISSRFLQGKPRLTLQGIPTLVYRHDWNYEHLFTTIKNKTAQVLLTALVLLREALSTPDSSSLILCPL</sequence>
<evidence type="ECO:0000313" key="9">
    <source>
        <dbReference type="RefSeq" id="XP_026634303.1"/>
    </source>
</evidence>
<evidence type="ECO:0000259" key="7">
    <source>
        <dbReference type="PROSITE" id="PS51981"/>
    </source>
</evidence>
<dbReference type="RefSeq" id="XP_026634303.1">
    <property type="nucleotide sequence ID" value="XM_026778502.1"/>
</dbReference>
<keyword evidence="4" id="KW-0863">Zinc-finger</keyword>
<dbReference type="InterPro" id="IPR031248">
    <property type="entry name" value="RNF213"/>
</dbReference>
<evidence type="ECO:0000256" key="4">
    <source>
        <dbReference type="ARBA" id="ARBA00022771"/>
    </source>
</evidence>
<reference evidence="9" key="1">
    <citation type="submission" date="2025-08" db="UniProtKB">
        <authorList>
            <consortium name="RefSeq"/>
        </authorList>
    </citation>
    <scope>IDENTIFICATION</scope>
</reference>
<name>A0ABM1TX41_MICOH</name>
<organism evidence="8 9">
    <name type="scientific">Microtus ochrogaster</name>
    <name type="common">Prairie vole</name>
    <dbReference type="NCBI Taxonomy" id="79684"/>
    <lineage>
        <taxon>Eukaryota</taxon>
        <taxon>Metazoa</taxon>
        <taxon>Chordata</taxon>
        <taxon>Craniata</taxon>
        <taxon>Vertebrata</taxon>
        <taxon>Euteleostomi</taxon>
        <taxon>Mammalia</taxon>
        <taxon>Eutheria</taxon>
        <taxon>Euarchontoglires</taxon>
        <taxon>Glires</taxon>
        <taxon>Rodentia</taxon>
        <taxon>Myomorpha</taxon>
        <taxon>Muroidea</taxon>
        <taxon>Cricetidae</taxon>
        <taxon>Arvicolinae</taxon>
        <taxon>Microtus</taxon>
    </lineage>
</organism>
<keyword evidence="2" id="KW-0963">Cytoplasm</keyword>
<proteinExistence type="predicted"/>
<evidence type="ECO:0000256" key="3">
    <source>
        <dbReference type="ARBA" id="ARBA00022723"/>
    </source>
</evidence>
<accession>A0ABM1TX41</accession>
<dbReference type="GeneID" id="101981544"/>
<evidence type="ECO:0000256" key="5">
    <source>
        <dbReference type="ARBA" id="ARBA00022833"/>
    </source>
</evidence>
<dbReference type="Proteomes" id="UP000694915">
    <property type="component" value="Unplaced"/>
</dbReference>
<dbReference type="Pfam" id="PF20173">
    <property type="entry name" value="ZnF_RZ-type"/>
    <property type="match status" value="1"/>
</dbReference>
<keyword evidence="6" id="KW-0391">Immunity</keyword>
<evidence type="ECO:0000256" key="2">
    <source>
        <dbReference type="ARBA" id="ARBA00022490"/>
    </source>
</evidence>
<dbReference type="InterPro" id="IPR046439">
    <property type="entry name" value="ZF_RZ_dom"/>
</dbReference>
<dbReference type="PANTHER" id="PTHR22605">
    <property type="entry name" value="RZ-TYPE DOMAIN-CONTAINING PROTEIN"/>
    <property type="match status" value="1"/>
</dbReference>
<gene>
    <name evidence="9" type="primary">LOC101981544</name>
</gene>
<keyword evidence="3" id="KW-0479">Metal-binding</keyword>